<keyword evidence="1" id="KW-0175">Coiled coil</keyword>
<evidence type="ECO:0000256" key="2">
    <source>
        <dbReference type="SAM" id="MobiDB-lite"/>
    </source>
</evidence>
<dbReference type="Proteomes" id="UP000095280">
    <property type="component" value="Unplaced"/>
</dbReference>
<proteinExistence type="predicted"/>
<sequence length="120" mass="13097">SWSSSVKLVVSHASVWRKQQPQPSHQVFGGGGGTEVSAEYELHATQHSQSGESDVRVAQLEKENFMLKTRIKQLEDTVTQLDQQLKDAPALASELQRRLHEAGDLAAQLVKSTAAGEASF</sequence>
<dbReference type="WBParaSite" id="maker-unitig_32889-snap-gene-0.2-mRNA-1">
    <property type="protein sequence ID" value="maker-unitig_32889-snap-gene-0.2-mRNA-1"/>
    <property type="gene ID" value="maker-unitig_32889-snap-gene-0.2"/>
</dbReference>
<name>A0A1I8FFL4_9PLAT</name>
<protein>
    <submittedName>
        <fullName evidence="4">Cnn_1N domain-containing protein</fullName>
    </submittedName>
</protein>
<accession>A0A1I8FFL4</accession>
<keyword evidence="3" id="KW-1185">Reference proteome</keyword>
<evidence type="ECO:0000313" key="3">
    <source>
        <dbReference type="Proteomes" id="UP000095280"/>
    </source>
</evidence>
<feature type="region of interest" description="Disordered" evidence="2">
    <location>
        <begin position="14"/>
        <end position="34"/>
    </location>
</feature>
<dbReference type="AlphaFoldDB" id="A0A1I8FFL4"/>
<organism evidence="3 4">
    <name type="scientific">Macrostomum lignano</name>
    <dbReference type="NCBI Taxonomy" id="282301"/>
    <lineage>
        <taxon>Eukaryota</taxon>
        <taxon>Metazoa</taxon>
        <taxon>Spiralia</taxon>
        <taxon>Lophotrochozoa</taxon>
        <taxon>Platyhelminthes</taxon>
        <taxon>Rhabditophora</taxon>
        <taxon>Macrostomorpha</taxon>
        <taxon>Macrostomida</taxon>
        <taxon>Macrostomidae</taxon>
        <taxon>Macrostomum</taxon>
    </lineage>
</organism>
<evidence type="ECO:0000313" key="4">
    <source>
        <dbReference type="WBParaSite" id="maker-unitig_32889-snap-gene-0.2-mRNA-1"/>
    </source>
</evidence>
<evidence type="ECO:0000256" key="1">
    <source>
        <dbReference type="SAM" id="Coils"/>
    </source>
</evidence>
<reference evidence="4" key="1">
    <citation type="submission" date="2016-11" db="UniProtKB">
        <authorList>
            <consortium name="WormBaseParasite"/>
        </authorList>
    </citation>
    <scope>IDENTIFICATION</scope>
</reference>
<feature type="coiled-coil region" evidence="1">
    <location>
        <begin position="57"/>
        <end position="84"/>
    </location>
</feature>